<dbReference type="SUPFAM" id="SSF51197">
    <property type="entry name" value="Clavaminate synthase-like"/>
    <property type="match status" value="1"/>
</dbReference>
<evidence type="ECO:0000256" key="7">
    <source>
        <dbReference type="ARBA" id="ARBA00023002"/>
    </source>
</evidence>
<organism evidence="13 14">
    <name type="scientific">Nicotiana tabacum</name>
    <name type="common">Common tobacco</name>
    <dbReference type="NCBI Taxonomy" id="4097"/>
    <lineage>
        <taxon>Eukaryota</taxon>
        <taxon>Viridiplantae</taxon>
        <taxon>Streptophyta</taxon>
        <taxon>Embryophyta</taxon>
        <taxon>Tracheophyta</taxon>
        <taxon>Spermatophyta</taxon>
        <taxon>Magnoliopsida</taxon>
        <taxon>eudicotyledons</taxon>
        <taxon>Gunneridae</taxon>
        <taxon>Pentapetalae</taxon>
        <taxon>asterids</taxon>
        <taxon>lamiids</taxon>
        <taxon>Solanales</taxon>
        <taxon>Solanaceae</taxon>
        <taxon>Nicotianoideae</taxon>
        <taxon>Nicotianeae</taxon>
        <taxon>Nicotiana</taxon>
    </lineage>
</organism>
<name>A0A1S3YT97_TOBAC</name>
<dbReference type="InterPro" id="IPR005123">
    <property type="entry name" value="Oxoglu/Fe-dep_dioxygenase_dom"/>
</dbReference>
<dbReference type="InterPro" id="IPR027443">
    <property type="entry name" value="IPNS-like_sf"/>
</dbReference>
<dbReference type="SMR" id="A0A1S3YT97"/>
<dbReference type="RefSeq" id="XP_016455227.1">
    <property type="nucleotide sequence ID" value="XM_016599741.2"/>
</dbReference>
<accession>A0A1S3YT97</accession>
<keyword evidence="8 11" id="KW-0408">Iron</keyword>
<comment type="subcellular location">
    <subcellularLocation>
        <location evidence="2">Cytoplasm</location>
    </subcellularLocation>
    <subcellularLocation>
        <location evidence="1">Nucleus</location>
    </subcellularLocation>
</comment>
<evidence type="ECO:0000256" key="1">
    <source>
        <dbReference type="ARBA" id="ARBA00004123"/>
    </source>
</evidence>
<dbReference type="GO" id="GO:0005634">
    <property type="term" value="C:nucleus"/>
    <property type="evidence" value="ECO:0007669"/>
    <property type="project" value="UniProtKB-SubCell"/>
</dbReference>
<keyword evidence="4" id="KW-0963">Cytoplasm</keyword>
<dbReference type="Pfam" id="PF03171">
    <property type="entry name" value="2OG-FeII_Oxy"/>
    <property type="match status" value="1"/>
</dbReference>
<dbReference type="Proteomes" id="UP000790787">
    <property type="component" value="Chromosome 6"/>
</dbReference>
<reference evidence="14" key="2">
    <citation type="submission" date="2025-08" db="UniProtKB">
        <authorList>
            <consortium name="RefSeq"/>
        </authorList>
    </citation>
    <scope>IDENTIFICATION</scope>
    <source>
        <tissue evidence="14">Leaf</tissue>
    </source>
</reference>
<evidence type="ECO:0000313" key="14">
    <source>
        <dbReference type="RefSeq" id="XP_016455227.1"/>
    </source>
</evidence>
<dbReference type="RefSeq" id="XP_016455227.1">
    <property type="nucleotide sequence ID" value="XM_016599741.1"/>
</dbReference>
<dbReference type="PROSITE" id="PS51471">
    <property type="entry name" value="FE2OG_OXY"/>
    <property type="match status" value="1"/>
</dbReference>
<dbReference type="OrthoDB" id="627829at2759"/>
<keyword evidence="5 11" id="KW-0479">Metal-binding</keyword>
<evidence type="ECO:0000256" key="8">
    <source>
        <dbReference type="ARBA" id="ARBA00023004"/>
    </source>
</evidence>
<dbReference type="KEGG" id="nta:107779337"/>
<protein>
    <submittedName>
        <fullName evidence="14">Flavanone 3-dioxygenase 3-like isoform X1</fullName>
    </submittedName>
    <submittedName>
        <fullName evidence="14">Protein DOWNY MILDEW RESISTANCE 6-like</fullName>
    </submittedName>
</protein>
<dbReference type="InterPro" id="IPR044861">
    <property type="entry name" value="IPNS-like_FE2OG_OXY"/>
</dbReference>
<keyword evidence="13" id="KW-1185">Reference proteome</keyword>
<evidence type="ECO:0000256" key="3">
    <source>
        <dbReference type="ARBA" id="ARBA00008056"/>
    </source>
</evidence>
<gene>
    <name evidence="14" type="primary">LOC107779337</name>
</gene>
<evidence type="ECO:0000313" key="13">
    <source>
        <dbReference type="Proteomes" id="UP000790787"/>
    </source>
</evidence>
<evidence type="ECO:0000256" key="9">
    <source>
        <dbReference type="ARBA" id="ARBA00023242"/>
    </source>
</evidence>
<dbReference type="PaxDb" id="4097-A0A1S3YT97"/>
<keyword evidence="6" id="KW-0847">Vitamin C</keyword>
<evidence type="ECO:0000256" key="2">
    <source>
        <dbReference type="ARBA" id="ARBA00004496"/>
    </source>
</evidence>
<dbReference type="PANTHER" id="PTHR47991">
    <property type="entry name" value="OXOGLUTARATE/IRON-DEPENDENT DIOXYGENASE"/>
    <property type="match status" value="1"/>
</dbReference>
<sequence length="384" mass="43088">MTYAEASTMDVYMRAHLVLGSNNPYFAYSFGMADDNESSSSFPIGETAQEKGLSYVPKCYMMPPSQRPSLKSEFANVPMVDLAGMNDDNPLQRSIIIQDIANACRRNGFFHVINHGISQAILDGALSAAFGFFDLATEDKEKIMSNDVYKPVRYGTSLKDGEDKVQFWRVFLKHYANPLIDWIKLWPENPPDYREKMGKYTEEVQKLAIKIMGIITEGLGLGPTYLSQNFQDGVNVIAVNCYPPCPQPGLALGLPPHSDYSILTIVLQSSAGLEILDIQNNEWRAVQDLQGTLQVHVGDHLEVLSNGLYKSVVHRVTLNSQKTRISVSSLHSLGMDEKMETAKELEDEEYPKRYKESSFSDFLKFLHENDIGQGSSFLMTLKNN</sequence>
<keyword evidence="7 11" id="KW-0560">Oxidoreductase</keyword>
<dbReference type="GO" id="GO:0046872">
    <property type="term" value="F:metal ion binding"/>
    <property type="evidence" value="ECO:0007669"/>
    <property type="project" value="UniProtKB-KW"/>
</dbReference>
<dbReference type="GO" id="GO:0016706">
    <property type="term" value="F:2-oxoglutarate-dependent dioxygenase activity"/>
    <property type="evidence" value="ECO:0007669"/>
    <property type="project" value="UniProtKB-ARBA"/>
</dbReference>
<dbReference type="Gene3D" id="2.60.120.330">
    <property type="entry name" value="B-lactam Antibiotic, Isopenicillin N Synthase, Chain"/>
    <property type="match status" value="1"/>
</dbReference>
<comment type="function">
    <text evidence="10">Involved in the regulation of shoot development and salicylic acid (SA) homeostasis.</text>
</comment>
<evidence type="ECO:0000256" key="4">
    <source>
        <dbReference type="ARBA" id="ARBA00022490"/>
    </source>
</evidence>
<keyword evidence="9" id="KW-0539">Nucleus</keyword>
<proteinExistence type="inferred from homology"/>
<dbReference type="InterPro" id="IPR026992">
    <property type="entry name" value="DIOX_N"/>
</dbReference>
<evidence type="ECO:0000256" key="5">
    <source>
        <dbReference type="ARBA" id="ARBA00022723"/>
    </source>
</evidence>
<evidence type="ECO:0000256" key="6">
    <source>
        <dbReference type="ARBA" id="ARBA00022896"/>
    </source>
</evidence>
<dbReference type="InterPro" id="IPR050295">
    <property type="entry name" value="Plant_2OG-oxidoreductases"/>
</dbReference>
<dbReference type="GO" id="GO:0031418">
    <property type="term" value="F:L-ascorbic acid binding"/>
    <property type="evidence" value="ECO:0007669"/>
    <property type="project" value="UniProtKB-KW"/>
</dbReference>
<evidence type="ECO:0000259" key="12">
    <source>
        <dbReference type="PROSITE" id="PS51471"/>
    </source>
</evidence>
<comment type="similarity">
    <text evidence="3 11">Belongs to the iron/ascorbate-dependent oxidoreductase family.</text>
</comment>
<dbReference type="GeneID" id="107779337"/>
<dbReference type="GO" id="GO:0009805">
    <property type="term" value="P:coumarin biosynthetic process"/>
    <property type="evidence" value="ECO:0007669"/>
    <property type="project" value="UniProtKB-ARBA"/>
</dbReference>
<reference evidence="13" key="1">
    <citation type="journal article" date="2014" name="Nat. Commun.">
        <title>The tobacco genome sequence and its comparison with those of tomato and potato.</title>
        <authorList>
            <person name="Sierro N."/>
            <person name="Battey J.N."/>
            <person name="Ouadi S."/>
            <person name="Bakaher N."/>
            <person name="Bovet L."/>
            <person name="Willig A."/>
            <person name="Goepfert S."/>
            <person name="Peitsch M.C."/>
            <person name="Ivanov N.V."/>
        </authorList>
    </citation>
    <scope>NUCLEOTIDE SEQUENCE [LARGE SCALE GENOMIC DNA]</scope>
</reference>
<feature type="domain" description="Fe2OG dioxygenase" evidence="12">
    <location>
        <begin position="233"/>
        <end position="333"/>
    </location>
</feature>
<dbReference type="AlphaFoldDB" id="A0A1S3YT97"/>
<dbReference type="GO" id="GO:0005737">
    <property type="term" value="C:cytoplasm"/>
    <property type="evidence" value="ECO:0007669"/>
    <property type="project" value="UniProtKB-SubCell"/>
</dbReference>
<dbReference type="FunFam" id="2.60.120.330:FF:000015">
    <property type="entry name" value="Protein DMR6-LIKE OXYGENASE 1"/>
    <property type="match status" value="1"/>
</dbReference>
<dbReference type="GO" id="GO:0002238">
    <property type="term" value="P:response to molecule of fungal origin"/>
    <property type="evidence" value="ECO:0007669"/>
    <property type="project" value="UniProtKB-ARBA"/>
</dbReference>
<dbReference type="OMA" id="HYAHPLC"/>
<evidence type="ECO:0000256" key="11">
    <source>
        <dbReference type="RuleBase" id="RU003682"/>
    </source>
</evidence>
<dbReference type="Pfam" id="PF14226">
    <property type="entry name" value="DIOX_N"/>
    <property type="match status" value="1"/>
</dbReference>
<evidence type="ECO:0000256" key="10">
    <source>
        <dbReference type="ARBA" id="ARBA00059922"/>
    </source>
</evidence>